<dbReference type="InterPro" id="IPR012677">
    <property type="entry name" value="Nucleotide-bd_a/b_plait_sf"/>
</dbReference>
<feature type="region of interest" description="Disordered" evidence="4">
    <location>
        <begin position="552"/>
        <end position="626"/>
    </location>
</feature>
<keyword evidence="8" id="KW-1185">Reference proteome</keyword>
<evidence type="ECO:0000259" key="5">
    <source>
        <dbReference type="PROSITE" id="PS50102"/>
    </source>
</evidence>
<accession>A0ABD1V4U3</accession>
<keyword evidence="1 2" id="KW-0694">RNA-binding</keyword>
<feature type="compositionally biased region" description="Polar residues" evidence="4">
    <location>
        <begin position="891"/>
        <end position="905"/>
    </location>
</feature>
<protein>
    <submittedName>
        <fullName evidence="7">Zinc finger CCCH domain-containing protein 41</fullName>
    </submittedName>
</protein>
<feature type="region of interest" description="Disordered" evidence="4">
    <location>
        <begin position="1"/>
        <end position="86"/>
    </location>
</feature>
<name>A0ABD1V4U3_9LAMI</name>
<dbReference type="SMART" id="SM00360">
    <property type="entry name" value="RRM"/>
    <property type="match status" value="2"/>
</dbReference>
<evidence type="ECO:0000259" key="6">
    <source>
        <dbReference type="PROSITE" id="PS50103"/>
    </source>
</evidence>
<feature type="compositionally biased region" description="Polar residues" evidence="4">
    <location>
        <begin position="381"/>
        <end position="402"/>
    </location>
</feature>
<organism evidence="7 8">
    <name type="scientific">Abeliophyllum distichum</name>
    <dbReference type="NCBI Taxonomy" id="126358"/>
    <lineage>
        <taxon>Eukaryota</taxon>
        <taxon>Viridiplantae</taxon>
        <taxon>Streptophyta</taxon>
        <taxon>Embryophyta</taxon>
        <taxon>Tracheophyta</taxon>
        <taxon>Spermatophyta</taxon>
        <taxon>Magnoliopsida</taxon>
        <taxon>eudicotyledons</taxon>
        <taxon>Gunneridae</taxon>
        <taxon>Pentapetalae</taxon>
        <taxon>asterids</taxon>
        <taxon>lamiids</taxon>
        <taxon>Lamiales</taxon>
        <taxon>Oleaceae</taxon>
        <taxon>Forsythieae</taxon>
        <taxon>Abeliophyllum</taxon>
    </lineage>
</organism>
<evidence type="ECO:0000256" key="2">
    <source>
        <dbReference type="PROSITE-ProRule" id="PRU00176"/>
    </source>
</evidence>
<feature type="domain" description="C3H1-type" evidence="6">
    <location>
        <begin position="214"/>
        <end position="241"/>
    </location>
</feature>
<sequence length="976" mass="105282">MELKVSSPKLGLSPSDCVSDPDKKEVSEGEDEDDDRNHKHRKKETSSHSLERDALDQVFTRPYRKRNKPFENGYIYGGGESQSGGTLSARFEKRRLNPTSFSGIDLKSRNRGNQSMSGEAGPVRGRGREPSSWGLRDSRFGSSDIASQLVQPGNMHSSLFSGRGLPIVSNAQSTSWNAFALVPGMSNGALDALHPLGFQGTLRPSISPAMNIVIPRQRCRDFEERGFCLRGDMCPMEHGVNRIVVEDVQSLSQFNLPVSLPGSQLLGTPAGQGTSPAVNAPAPSGTLLNSRTSYKSSKLAMTDDGLGMNGGFVSGSMTGGSDVYDPDQPLWTNDRTETSAALLGLNPSNVDDTESFLDTDPSDHQQIRFSEAFDDERPTRNAATAGSHNSSVWGRIGSSRNRSGPKEKIDTSVTSSTNLETVSKDLEPLTTGSQDASDHGKWMNVNLNGPQFKEMTFKQQCDSGHNVRKSSHKAVRTLFVKGIPLKDNKKEALLSHFQKFGKVIDIYIPLNSERAFVQFSKREEAEAALKAPDAVMGNRFIKLWWANRDNIPDDGVSGSSNVPITPRGVTPCPALPHPSVPDKGKENSQSSGSKNSNAHPSVAQVPAYDHPKPIVSSSPKAPPPLQNKLESLELLKEELRKKQLMLDQKRNDFRRQLDKLEKHATGLKSDPATKRLKGETLADPAEAETSGSPPRANVVADKSAEHASPNSSTSNPTAAVQEPPSSRPLIRPLAPLGARTPLMINRFKLDNRPTSFRVVSPLPDGLANVAALEEHFSSYGDLSSVEVEESQPQETSNASLPSYVAARVSFTTRHSAEKAFLNGKCWQGHYLQFMWNTSSNSRKNIGGVANSSAPSDRPSDANVQSSGEDNSSKNIGGYGDCAASSDRPSDANVQSSGEQNSSKNIGGSGNCAASSDRPSDANVQSSGEAVSTHEKPSALGSDESENPKKERDIDFVNQDKDSKSSSTTISGEEQST</sequence>
<dbReference type="Pfam" id="PF00076">
    <property type="entry name" value="RRM_1"/>
    <property type="match status" value="1"/>
</dbReference>
<dbReference type="FunFam" id="3.30.70.330:FF:000719">
    <property type="entry name" value="Predicted protein"/>
    <property type="match status" value="1"/>
</dbReference>
<evidence type="ECO:0000256" key="3">
    <source>
        <dbReference type="PROSITE-ProRule" id="PRU00723"/>
    </source>
</evidence>
<gene>
    <name evidence="7" type="ORF">Adt_05603</name>
</gene>
<evidence type="ECO:0000313" key="7">
    <source>
        <dbReference type="EMBL" id="KAL2532252.1"/>
    </source>
</evidence>
<feature type="compositionally biased region" description="Polar residues" evidence="4">
    <location>
        <begin position="587"/>
        <end position="599"/>
    </location>
</feature>
<dbReference type="PROSITE" id="PS50103">
    <property type="entry name" value="ZF_C3H1"/>
    <property type="match status" value="1"/>
</dbReference>
<comment type="caution">
    <text evidence="7">The sequence shown here is derived from an EMBL/GenBank/DDBJ whole genome shotgun (WGS) entry which is preliminary data.</text>
</comment>
<dbReference type="InterPro" id="IPR045137">
    <property type="entry name" value="RBM26/27"/>
</dbReference>
<reference evidence="8" key="1">
    <citation type="submission" date="2024-07" db="EMBL/GenBank/DDBJ databases">
        <title>Two chromosome-level genome assemblies of Korean endemic species Abeliophyllum distichum and Forsythia ovata (Oleaceae).</title>
        <authorList>
            <person name="Jang H."/>
        </authorList>
    </citation>
    <scope>NUCLEOTIDE SEQUENCE [LARGE SCALE GENOMIC DNA]</scope>
</reference>
<evidence type="ECO:0000256" key="4">
    <source>
        <dbReference type="SAM" id="MobiDB-lite"/>
    </source>
</evidence>
<feature type="region of interest" description="Disordered" evidence="4">
    <location>
        <begin position="98"/>
        <end position="139"/>
    </location>
</feature>
<dbReference type="PROSITE" id="PS50102">
    <property type="entry name" value="RRM"/>
    <property type="match status" value="1"/>
</dbReference>
<evidence type="ECO:0000256" key="1">
    <source>
        <dbReference type="ARBA" id="ARBA00022884"/>
    </source>
</evidence>
<dbReference type="PANTHER" id="PTHR14398">
    <property type="entry name" value="RNA RECOGNITION RRM/RNP DOMAIN"/>
    <property type="match status" value="1"/>
</dbReference>
<dbReference type="GO" id="GO:0008270">
    <property type="term" value="F:zinc ion binding"/>
    <property type="evidence" value="ECO:0007669"/>
    <property type="project" value="UniProtKB-KW"/>
</dbReference>
<feature type="compositionally biased region" description="Basic and acidic residues" evidence="4">
    <location>
        <begin position="44"/>
        <end position="55"/>
    </location>
</feature>
<feature type="region of interest" description="Disordered" evidence="4">
    <location>
        <begin position="662"/>
        <end position="733"/>
    </location>
</feature>
<dbReference type="SUPFAM" id="SSF54928">
    <property type="entry name" value="RNA-binding domain, RBD"/>
    <property type="match status" value="1"/>
</dbReference>
<dbReference type="InterPro" id="IPR000571">
    <property type="entry name" value="Znf_CCCH"/>
</dbReference>
<feature type="region of interest" description="Disordered" evidence="4">
    <location>
        <begin position="270"/>
        <end position="290"/>
    </location>
</feature>
<dbReference type="GO" id="GO:0003723">
    <property type="term" value="F:RNA binding"/>
    <property type="evidence" value="ECO:0007669"/>
    <property type="project" value="UniProtKB-UniRule"/>
</dbReference>
<keyword evidence="3" id="KW-0863">Zinc-finger</keyword>
<dbReference type="SMART" id="SM00356">
    <property type="entry name" value="ZnF_C3H1"/>
    <property type="match status" value="1"/>
</dbReference>
<evidence type="ECO:0000313" key="8">
    <source>
        <dbReference type="Proteomes" id="UP001604336"/>
    </source>
</evidence>
<feature type="zinc finger region" description="C3H1-type" evidence="3">
    <location>
        <begin position="214"/>
        <end position="241"/>
    </location>
</feature>
<feature type="compositionally biased region" description="Polar residues" evidence="4">
    <location>
        <begin position="845"/>
        <end position="854"/>
    </location>
</feature>
<dbReference type="PANTHER" id="PTHR14398:SF0">
    <property type="entry name" value="ZINC FINGER PROTEIN SWM"/>
    <property type="match status" value="1"/>
</dbReference>
<dbReference type="InterPro" id="IPR035979">
    <property type="entry name" value="RBD_domain_sf"/>
</dbReference>
<dbReference type="Proteomes" id="UP001604336">
    <property type="component" value="Unassembled WGS sequence"/>
</dbReference>
<feature type="compositionally biased region" description="Basic and acidic residues" evidence="4">
    <location>
        <begin position="671"/>
        <end position="680"/>
    </location>
</feature>
<feature type="domain" description="RRM" evidence="5">
    <location>
        <begin position="476"/>
        <end position="548"/>
    </location>
</feature>
<dbReference type="EMBL" id="JBFOLK010000002">
    <property type="protein sequence ID" value="KAL2532252.1"/>
    <property type="molecule type" value="Genomic_DNA"/>
</dbReference>
<feature type="compositionally biased region" description="Polar residues" evidence="4">
    <location>
        <begin position="411"/>
        <end position="421"/>
    </location>
</feature>
<dbReference type="CDD" id="cd12257">
    <property type="entry name" value="RRM1_RBM26_like"/>
    <property type="match status" value="1"/>
</dbReference>
<keyword evidence="3" id="KW-0479">Metal-binding</keyword>
<dbReference type="InterPro" id="IPR000504">
    <property type="entry name" value="RRM_dom"/>
</dbReference>
<dbReference type="Gene3D" id="3.30.70.330">
    <property type="match status" value="2"/>
</dbReference>
<feature type="region of interest" description="Disordered" evidence="4">
    <location>
        <begin position="845"/>
        <end position="976"/>
    </location>
</feature>
<proteinExistence type="predicted"/>
<dbReference type="AlphaFoldDB" id="A0ABD1V4U3"/>
<feature type="region of interest" description="Disordered" evidence="4">
    <location>
        <begin position="370"/>
        <end position="441"/>
    </location>
</feature>
<feature type="compositionally biased region" description="Polar residues" evidence="4">
    <location>
        <begin position="861"/>
        <end position="874"/>
    </location>
</feature>
<keyword evidence="3" id="KW-0862">Zinc</keyword>
<feature type="compositionally biased region" description="Basic and acidic residues" evidence="4">
    <location>
        <begin position="945"/>
        <end position="963"/>
    </location>
</feature>
<feature type="compositionally biased region" description="Polar residues" evidence="4">
    <location>
        <begin position="708"/>
        <end position="718"/>
    </location>
</feature>